<dbReference type="Pfam" id="PF20152">
    <property type="entry name" value="DUF6534"/>
    <property type="match status" value="1"/>
</dbReference>
<reference evidence="4 5" key="1">
    <citation type="submission" date="2016-08" db="EMBL/GenBank/DDBJ databases">
        <authorList>
            <consortium name="Lentinula edodes genome sequencing consortium"/>
            <person name="Sakamoto Y."/>
            <person name="Nakade K."/>
            <person name="Sato S."/>
            <person name="Yoshida Y."/>
            <person name="Miyazaki K."/>
            <person name="Natsume S."/>
            <person name="Konno N."/>
        </authorList>
    </citation>
    <scope>NUCLEOTIDE SEQUENCE [LARGE SCALE GENOMIC DNA]</scope>
    <source>
        <strain evidence="4 5">NBRC 111202</strain>
    </source>
</reference>
<feature type="transmembrane region" description="Helical" evidence="2">
    <location>
        <begin position="100"/>
        <end position="121"/>
    </location>
</feature>
<name>A0A1Q3E6N9_LENED</name>
<sequence>MNSSSTDSQYLLPGINPDNTLGAAFIGYSFACAVFGVLTAQVTNYYQTFVADPKQLRILVGIVWYLSLELIHVILISHALYHYTITLFGSMLEMITGHVVWSLVTQVLVAGISGSIVKLCFVLRVWRFSRRNVFITGLIFIVVLVQFGFIIGSCKSNHAASSPSNLFGIVKIIAYTIAAYQIQSFLDLPKLQVLGSIALATGALGDVLTAVALIFYLRKLRTGYTEPDSLVNNLTGYAIHTGAFTSAMTLLTLIFYDAYPNTFQYMAVYFVVSKTFAVSLMCTLNTRKQVAGRALEEDEDIQSSDSSLIIPQTSPPFNMKSSLQKPGPNHIQPYLLKECTLSPSRMDTKLPFSARNRRTSVASLTHQKQDSEPQTTRVGVVLDSMSMSKKA</sequence>
<evidence type="ECO:0000313" key="4">
    <source>
        <dbReference type="EMBL" id="GAW02699.1"/>
    </source>
</evidence>
<dbReference type="PANTHER" id="PTHR40465:SF1">
    <property type="entry name" value="DUF6534 DOMAIN-CONTAINING PROTEIN"/>
    <property type="match status" value="1"/>
</dbReference>
<evidence type="ECO:0000313" key="5">
    <source>
        <dbReference type="Proteomes" id="UP000188533"/>
    </source>
</evidence>
<organism evidence="4 5">
    <name type="scientific">Lentinula edodes</name>
    <name type="common">Shiitake mushroom</name>
    <name type="synonym">Lentinus edodes</name>
    <dbReference type="NCBI Taxonomy" id="5353"/>
    <lineage>
        <taxon>Eukaryota</taxon>
        <taxon>Fungi</taxon>
        <taxon>Dikarya</taxon>
        <taxon>Basidiomycota</taxon>
        <taxon>Agaricomycotina</taxon>
        <taxon>Agaricomycetes</taxon>
        <taxon>Agaricomycetidae</taxon>
        <taxon>Agaricales</taxon>
        <taxon>Marasmiineae</taxon>
        <taxon>Omphalotaceae</taxon>
        <taxon>Lentinula</taxon>
    </lineage>
</organism>
<keyword evidence="5" id="KW-1185">Reference proteome</keyword>
<feature type="transmembrane region" description="Helical" evidence="2">
    <location>
        <begin position="20"/>
        <end position="46"/>
    </location>
</feature>
<gene>
    <name evidence="4" type="ORF">LENED_004367</name>
</gene>
<keyword evidence="2" id="KW-0812">Transmembrane</keyword>
<keyword evidence="2" id="KW-0472">Membrane</keyword>
<evidence type="ECO:0000259" key="3">
    <source>
        <dbReference type="Pfam" id="PF20152"/>
    </source>
</evidence>
<feature type="transmembrane region" description="Helical" evidence="2">
    <location>
        <begin position="237"/>
        <end position="256"/>
    </location>
</feature>
<feature type="compositionally biased region" description="Polar residues" evidence="1">
    <location>
        <begin position="359"/>
        <end position="377"/>
    </location>
</feature>
<dbReference type="Proteomes" id="UP000188533">
    <property type="component" value="Unassembled WGS sequence"/>
</dbReference>
<dbReference type="InterPro" id="IPR045339">
    <property type="entry name" value="DUF6534"/>
</dbReference>
<dbReference type="EMBL" id="BDGU01000112">
    <property type="protein sequence ID" value="GAW02699.1"/>
    <property type="molecule type" value="Genomic_DNA"/>
</dbReference>
<protein>
    <recommendedName>
        <fullName evidence="3">DUF6534 domain-containing protein</fullName>
    </recommendedName>
</protein>
<dbReference type="AlphaFoldDB" id="A0A1Q3E6N9"/>
<comment type="caution">
    <text evidence="4">The sequence shown here is derived from an EMBL/GenBank/DDBJ whole genome shotgun (WGS) entry which is preliminary data.</text>
</comment>
<feature type="transmembrane region" description="Helical" evidence="2">
    <location>
        <begin position="58"/>
        <end position="80"/>
    </location>
</feature>
<reference evidence="4 5" key="2">
    <citation type="submission" date="2017-02" db="EMBL/GenBank/DDBJ databases">
        <title>A genome survey and senescence transcriptome analysis in Lentinula edodes.</title>
        <authorList>
            <person name="Sakamoto Y."/>
            <person name="Nakade K."/>
            <person name="Sato S."/>
            <person name="Yoshida Y."/>
            <person name="Miyazaki K."/>
            <person name="Natsume S."/>
            <person name="Konno N."/>
        </authorList>
    </citation>
    <scope>NUCLEOTIDE SEQUENCE [LARGE SCALE GENOMIC DNA]</scope>
    <source>
        <strain evidence="4 5">NBRC 111202</strain>
    </source>
</reference>
<accession>A0A1Q3E6N9</accession>
<dbReference type="PANTHER" id="PTHR40465">
    <property type="entry name" value="CHROMOSOME 1, WHOLE GENOME SHOTGUN SEQUENCE"/>
    <property type="match status" value="1"/>
</dbReference>
<evidence type="ECO:0000256" key="1">
    <source>
        <dbReference type="SAM" id="MobiDB-lite"/>
    </source>
</evidence>
<evidence type="ECO:0000256" key="2">
    <source>
        <dbReference type="SAM" id="Phobius"/>
    </source>
</evidence>
<proteinExistence type="predicted"/>
<feature type="domain" description="DUF6534" evidence="3">
    <location>
        <begin position="203"/>
        <end position="288"/>
    </location>
</feature>
<keyword evidence="2" id="KW-1133">Transmembrane helix</keyword>
<feature type="region of interest" description="Disordered" evidence="1">
    <location>
        <begin position="347"/>
        <end position="391"/>
    </location>
</feature>
<feature type="transmembrane region" description="Helical" evidence="2">
    <location>
        <begin position="133"/>
        <end position="152"/>
    </location>
</feature>
<feature type="transmembrane region" description="Helical" evidence="2">
    <location>
        <begin position="194"/>
        <end position="217"/>
    </location>
</feature>